<keyword evidence="1" id="KW-0472">Membrane</keyword>
<feature type="transmembrane region" description="Helical" evidence="1">
    <location>
        <begin position="83"/>
        <end position="102"/>
    </location>
</feature>
<accession>A0A6A6PH06</accession>
<keyword evidence="3" id="KW-1185">Reference proteome</keyword>
<evidence type="ECO:0000313" key="3">
    <source>
        <dbReference type="Proteomes" id="UP000799767"/>
    </source>
</evidence>
<organism evidence="2 3">
    <name type="scientific">Neohortaea acidophila</name>
    <dbReference type="NCBI Taxonomy" id="245834"/>
    <lineage>
        <taxon>Eukaryota</taxon>
        <taxon>Fungi</taxon>
        <taxon>Dikarya</taxon>
        <taxon>Ascomycota</taxon>
        <taxon>Pezizomycotina</taxon>
        <taxon>Dothideomycetes</taxon>
        <taxon>Dothideomycetidae</taxon>
        <taxon>Mycosphaerellales</taxon>
        <taxon>Teratosphaeriaceae</taxon>
        <taxon>Neohortaea</taxon>
    </lineage>
</organism>
<dbReference type="AlphaFoldDB" id="A0A6A6PH06"/>
<keyword evidence="1" id="KW-1133">Transmembrane helix</keyword>
<name>A0A6A6PH06_9PEZI</name>
<dbReference type="GeneID" id="54475848"/>
<evidence type="ECO:0000256" key="1">
    <source>
        <dbReference type="SAM" id="Phobius"/>
    </source>
</evidence>
<reference evidence="2" key="1">
    <citation type="journal article" date="2020" name="Stud. Mycol.">
        <title>101 Dothideomycetes genomes: a test case for predicting lifestyles and emergence of pathogens.</title>
        <authorList>
            <person name="Haridas S."/>
            <person name="Albert R."/>
            <person name="Binder M."/>
            <person name="Bloem J."/>
            <person name="Labutti K."/>
            <person name="Salamov A."/>
            <person name="Andreopoulos B."/>
            <person name="Baker S."/>
            <person name="Barry K."/>
            <person name="Bills G."/>
            <person name="Bluhm B."/>
            <person name="Cannon C."/>
            <person name="Castanera R."/>
            <person name="Culley D."/>
            <person name="Daum C."/>
            <person name="Ezra D."/>
            <person name="Gonzalez J."/>
            <person name="Henrissat B."/>
            <person name="Kuo A."/>
            <person name="Liang C."/>
            <person name="Lipzen A."/>
            <person name="Lutzoni F."/>
            <person name="Magnuson J."/>
            <person name="Mondo S."/>
            <person name="Nolan M."/>
            <person name="Ohm R."/>
            <person name="Pangilinan J."/>
            <person name="Park H.-J."/>
            <person name="Ramirez L."/>
            <person name="Alfaro M."/>
            <person name="Sun H."/>
            <person name="Tritt A."/>
            <person name="Yoshinaga Y."/>
            <person name="Zwiers L.-H."/>
            <person name="Turgeon B."/>
            <person name="Goodwin S."/>
            <person name="Spatafora J."/>
            <person name="Crous P."/>
            <person name="Grigoriev I."/>
        </authorList>
    </citation>
    <scope>NUCLEOTIDE SEQUENCE</scope>
    <source>
        <strain evidence="2">CBS 113389</strain>
    </source>
</reference>
<sequence length="121" mass="13533">MQSTRFLAANMLRQQAAAATPLLRSRAVPMLRSQPIIKTQPSMVRTLRLQATPKMRMPVPGEEQSGHTISQRLRQWRRIPPELVPLGVVLAAALIAAGYSMVNKLMTDKTLRLTRQGPTKH</sequence>
<evidence type="ECO:0008006" key="4">
    <source>
        <dbReference type="Google" id="ProtNLM"/>
    </source>
</evidence>
<protein>
    <recommendedName>
        <fullName evidence="4">NADH-ubiquinone reductase complex 1 MLRQ subunit-domain-containing protein</fullName>
    </recommendedName>
</protein>
<gene>
    <name evidence="2" type="ORF">BDY17DRAFT_305296</name>
</gene>
<keyword evidence="1" id="KW-0812">Transmembrane</keyword>
<proteinExistence type="predicted"/>
<evidence type="ECO:0000313" key="2">
    <source>
        <dbReference type="EMBL" id="KAF2479288.1"/>
    </source>
</evidence>
<dbReference type="RefSeq" id="XP_033585858.1">
    <property type="nucleotide sequence ID" value="XM_033734846.1"/>
</dbReference>
<dbReference type="Proteomes" id="UP000799767">
    <property type="component" value="Unassembled WGS sequence"/>
</dbReference>
<dbReference type="OrthoDB" id="202195at2759"/>
<dbReference type="EMBL" id="MU001642">
    <property type="protein sequence ID" value="KAF2479288.1"/>
    <property type="molecule type" value="Genomic_DNA"/>
</dbReference>